<dbReference type="Gene3D" id="3.30.300.30">
    <property type="match status" value="1"/>
</dbReference>
<dbReference type="GO" id="GO:0031177">
    <property type="term" value="F:phosphopantetheine binding"/>
    <property type="evidence" value="ECO:0007669"/>
    <property type="project" value="InterPro"/>
</dbReference>
<dbReference type="SUPFAM" id="SSF47336">
    <property type="entry name" value="ACP-like"/>
    <property type="match status" value="1"/>
</dbReference>
<proteinExistence type="predicted"/>
<dbReference type="CDD" id="cd19531">
    <property type="entry name" value="LCL_NRPS-like"/>
    <property type="match status" value="1"/>
</dbReference>
<sequence length="1075" mass="116984">MKGRETVQDVLRRLRALDPEKRAAVFARLAERGEEFNVHPVSSGQRRLWLLDQLHPGSAVHNVPYAFRLRGSVDPGALAAALTQVGRRHEALRTVFLDLDGDPRQVILPEPQFALQVTDLDVADRDACAAERAAEAAREPFDLAEGPLLRAELVVFDETDALLLVSMHHIICDGWSTQLLFAQWRAAYESGDLGPAPAQYLDFSRWQNEWLNGPDGARLLGYWTAQLAGVPPVLELPADHPRPAVLRMRGAAESFAWPASLQRRLDEFCLAERVTPFMVLVTAWNVLLHRYCGADDIVVGTNVGNRPAGTEDAVGFFVNTVALRTTVDPATGFRELLHRVRDTTLAAQQHQELPFELLVEALAPPRSTAHQPVVQTVVGMEDGQHEIFSLPRVRVDRVASHSGTSKWDLELAVTSTEGGITGLLEYDSALYEPATARRLLGHLETLLSAGLADPECPVGRLTMITAAERAQLVREWNPPPAPRLDGVLVHELAEASADRAPDAVALVFEDRELTYRELDERANQLAHRLRSAGIGRGHLVGISLPRSIELVVAQQGVLKSGAAYVPLDPEYPAERLAHMVSDSGLRVVVTLGRLAGRFPGVDALPLDEADLSAEPVERLPRTAGPDDLAYVIYTSGSTGKPKGAMLPHRGVVNLADELARTLGIGPGNRMLQFASFSFDVSVADIVVTLSAGATVVLAAQHDLQPGPDLARTITSQRVDTACLPPTVLRLTDPALVPGLRTLMAGGEACPDEVAAAWAPGRRFLNVYGPTEASIWITSSECDGTESPLPIGRPIAGNTAYVLDEHREPVPIGVPGELCLGGVQVARGYLNRPELTAERFVPDPFAGGRLYRTGDLARFLPDGRIEFLRRMDDQIKLRGYRIELGEVQTAVSRHPSVRAAVVIAREDVPGDVRLVAYAVAAAGRRIDAAELRAHLRRGLPEYMVPSAFVEVPTIPRNPNGKLDRRALPEPESVRPERVVAPVGNQTERAISEVWREVLRTDRVGADDNFFDLGGNSVLLVKARSRLAEVLARDVPTVTLFTYPTVRALAAHFDGGGRAETRTAGGRKALLTRGRKS</sequence>
<dbReference type="SUPFAM" id="SSF56801">
    <property type="entry name" value="Acetyl-CoA synthetase-like"/>
    <property type="match status" value="1"/>
</dbReference>
<dbReference type="FunFam" id="2.30.38.10:FF:000001">
    <property type="entry name" value="Non-ribosomal peptide synthetase PvdI"/>
    <property type="match status" value="1"/>
</dbReference>
<reference evidence="7" key="1">
    <citation type="submission" date="2016-10" db="EMBL/GenBank/DDBJ databases">
        <authorList>
            <person name="Varghese N."/>
            <person name="Submissions S."/>
        </authorList>
    </citation>
    <scope>NUCLEOTIDE SEQUENCE [LARGE SCALE GENOMIC DNA]</scope>
    <source>
        <strain evidence="7">CGMCC 4.3525</strain>
    </source>
</reference>
<dbReference type="Pfam" id="PF00668">
    <property type="entry name" value="Condensation"/>
    <property type="match status" value="1"/>
</dbReference>
<dbReference type="Pfam" id="PF13193">
    <property type="entry name" value="AMP-binding_C"/>
    <property type="match status" value="1"/>
</dbReference>
<evidence type="ECO:0000256" key="1">
    <source>
        <dbReference type="ARBA" id="ARBA00001957"/>
    </source>
</evidence>
<gene>
    <name evidence="6" type="ORF">SAMN05216188_105144</name>
</gene>
<dbReference type="Gene3D" id="3.30.559.10">
    <property type="entry name" value="Chloramphenicol acetyltransferase-like domain"/>
    <property type="match status" value="1"/>
</dbReference>
<feature type="region of interest" description="Disordered" evidence="4">
    <location>
        <begin position="1054"/>
        <end position="1075"/>
    </location>
</feature>
<dbReference type="GO" id="GO:0043041">
    <property type="term" value="P:amino acid activation for nonribosomal peptide biosynthetic process"/>
    <property type="evidence" value="ECO:0007669"/>
    <property type="project" value="TreeGrafter"/>
</dbReference>
<accession>A0A1H9IZU6</accession>
<dbReference type="PRINTS" id="PR00154">
    <property type="entry name" value="AMPBINDING"/>
</dbReference>
<dbReference type="PANTHER" id="PTHR45527:SF1">
    <property type="entry name" value="FATTY ACID SYNTHASE"/>
    <property type="match status" value="1"/>
</dbReference>
<evidence type="ECO:0000256" key="2">
    <source>
        <dbReference type="ARBA" id="ARBA00022450"/>
    </source>
</evidence>
<dbReference type="GO" id="GO:0044550">
    <property type="term" value="P:secondary metabolite biosynthetic process"/>
    <property type="evidence" value="ECO:0007669"/>
    <property type="project" value="UniProtKB-ARBA"/>
</dbReference>
<evidence type="ECO:0000313" key="6">
    <source>
        <dbReference type="EMBL" id="SEQ79885.1"/>
    </source>
</evidence>
<dbReference type="InterPro" id="IPR020806">
    <property type="entry name" value="PKS_PP-bd"/>
</dbReference>
<name>A0A1H9IZU6_9PSEU</name>
<dbReference type="InterPro" id="IPR010071">
    <property type="entry name" value="AA_adenyl_dom"/>
</dbReference>
<dbReference type="FunFam" id="3.40.50.980:FF:000001">
    <property type="entry name" value="Non-ribosomal peptide synthetase"/>
    <property type="match status" value="1"/>
</dbReference>
<keyword evidence="2" id="KW-0596">Phosphopantetheine</keyword>
<comment type="cofactor">
    <cofactor evidence="1">
        <name>pantetheine 4'-phosphate</name>
        <dbReference type="ChEBI" id="CHEBI:47942"/>
    </cofactor>
</comment>
<dbReference type="Gene3D" id="3.30.559.30">
    <property type="entry name" value="Nonribosomal peptide synthetase, condensation domain"/>
    <property type="match status" value="1"/>
</dbReference>
<dbReference type="InterPro" id="IPR009081">
    <property type="entry name" value="PP-bd_ACP"/>
</dbReference>
<evidence type="ECO:0000256" key="4">
    <source>
        <dbReference type="SAM" id="MobiDB-lite"/>
    </source>
</evidence>
<dbReference type="InterPro" id="IPR006162">
    <property type="entry name" value="Ppantetheine_attach_site"/>
</dbReference>
<dbReference type="InterPro" id="IPR023213">
    <property type="entry name" value="CAT-like_dom_sf"/>
</dbReference>
<dbReference type="GO" id="GO:0008610">
    <property type="term" value="P:lipid biosynthetic process"/>
    <property type="evidence" value="ECO:0007669"/>
    <property type="project" value="UniProtKB-ARBA"/>
</dbReference>
<dbReference type="STRING" id="402600.SAMN05216188_105144"/>
<dbReference type="FunFam" id="3.40.50.12780:FF:000012">
    <property type="entry name" value="Non-ribosomal peptide synthetase"/>
    <property type="match status" value="1"/>
</dbReference>
<dbReference type="InterPro" id="IPR025110">
    <property type="entry name" value="AMP-bd_C"/>
</dbReference>
<dbReference type="Gene3D" id="2.30.38.10">
    <property type="entry name" value="Luciferase, Domain 3"/>
    <property type="match status" value="1"/>
</dbReference>
<evidence type="ECO:0000259" key="5">
    <source>
        <dbReference type="PROSITE" id="PS50075"/>
    </source>
</evidence>
<dbReference type="OrthoDB" id="2472181at2"/>
<dbReference type="SUPFAM" id="SSF52777">
    <property type="entry name" value="CoA-dependent acyltransferases"/>
    <property type="match status" value="2"/>
</dbReference>
<organism evidence="6 7">
    <name type="scientific">Lentzea xinjiangensis</name>
    <dbReference type="NCBI Taxonomy" id="402600"/>
    <lineage>
        <taxon>Bacteria</taxon>
        <taxon>Bacillati</taxon>
        <taxon>Actinomycetota</taxon>
        <taxon>Actinomycetes</taxon>
        <taxon>Pseudonocardiales</taxon>
        <taxon>Pseudonocardiaceae</taxon>
        <taxon>Lentzea</taxon>
    </lineage>
</organism>
<dbReference type="NCBIfam" id="TIGR01733">
    <property type="entry name" value="AA-adenyl-dom"/>
    <property type="match status" value="1"/>
</dbReference>
<keyword evidence="3" id="KW-0597">Phosphoprotein</keyword>
<dbReference type="EMBL" id="FOFR01000005">
    <property type="protein sequence ID" value="SEQ79885.1"/>
    <property type="molecule type" value="Genomic_DNA"/>
</dbReference>
<dbReference type="Pfam" id="PF00550">
    <property type="entry name" value="PP-binding"/>
    <property type="match status" value="1"/>
</dbReference>
<evidence type="ECO:0000313" key="7">
    <source>
        <dbReference type="Proteomes" id="UP000199352"/>
    </source>
</evidence>
<dbReference type="PROSITE" id="PS00455">
    <property type="entry name" value="AMP_BINDING"/>
    <property type="match status" value="1"/>
</dbReference>
<evidence type="ECO:0000256" key="3">
    <source>
        <dbReference type="ARBA" id="ARBA00022553"/>
    </source>
</evidence>
<dbReference type="InterPro" id="IPR036736">
    <property type="entry name" value="ACP-like_sf"/>
</dbReference>
<dbReference type="PANTHER" id="PTHR45527">
    <property type="entry name" value="NONRIBOSOMAL PEPTIDE SYNTHETASE"/>
    <property type="match status" value="1"/>
</dbReference>
<dbReference type="GO" id="GO:0003824">
    <property type="term" value="F:catalytic activity"/>
    <property type="evidence" value="ECO:0007669"/>
    <property type="project" value="InterPro"/>
</dbReference>
<dbReference type="PROSITE" id="PS50075">
    <property type="entry name" value="CARRIER"/>
    <property type="match status" value="1"/>
</dbReference>
<dbReference type="CDD" id="cd05930">
    <property type="entry name" value="A_NRPS"/>
    <property type="match status" value="1"/>
</dbReference>
<dbReference type="Gene3D" id="1.10.1200.10">
    <property type="entry name" value="ACP-like"/>
    <property type="match status" value="1"/>
</dbReference>
<dbReference type="InterPro" id="IPR000873">
    <property type="entry name" value="AMP-dep_synth/lig_dom"/>
</dbReference>
<dbReference type="FunFam" id="3.30.300.30:FF:000010">
    <property type="entry name" value="Enterobactin synthetase component F"/>
    <property type="match status" value="1"/>
</dbReference>
<dbReference type="InterPro" id="IPR020845">
    <property type="entry name" value="AMP-binding_CS"/>
</dbReference>
<dbReference type="Proteomes" id="UP000199352">
    <property type="component" value="Unassembled WGS sequence"/>
</dbReference>
<dbReference type="Pfam" id="PF00501">
    <property type="entry name" value="AMP-binding"/>
    <property type="match status" value="1"/>
</dbReference>
<feature type="domain" description="Carrier" evidence="5">
    <location>
        <begin position="980"/>
        <end position="1055"/>
    </location>
</feature>
<dbReference type="InterPro" id="IPR045851">
    <property type="entry name" value="AMP-bd_C_sf"/>
</dbReference>
<dbReference type="Gene3D" id="3.40.50.980">
    <property type="match status" value="2"/>
</dbReference>
<dbReference type="PROSITE" id="PS00012">
    <property type="entry name" value="PHOSPHOPANTETHEINE"/>
    <property type="match status" value="1"/>
</dbReference>
<protein>
    <submittedName>
        <fullName evidence="6">Amino acid adenylation domain-containing protein</fullName>
    </submittedName>
</protein>
<keyword evidence="7" id="KW-1185">Reference proteome</keyword>
<dbReference type="InterPro" id="IPR020459">
    <property type="entry name" value="AMP-binding"/>
</dbReference>
<dbReference type="InterPro" id="IPR001242">
    <property type="entry name" value="Condensation_dom"/>
</dbReference>
<dbReference type="SMART" id="SM00823">
    <property type="entry name" value="PKS_PP"/>
    <property type="match status" value="1"/>
</dbReference>
<dbReference type="GO" id="GO:0005829">
    <property type="term" value="C:cytosol"/>
    <property type="evidence" value="ECO:0007669"/>
    <property type="project" value="TreeGrafter"/>
</dbReference>
<dbReference type="AlphaFoldDB" id="A0A1H9IZU6"/>